<protein>
    <submittedName>
        <fullName evidence="2">Uncharacterized protein</fullName>
    </submittedName>
</protein>
<feature type="region of interest" description="Disordered" evidence="1">
    <location>
        <begin position="1"/>
        <end position="33"/>
    </location>
</feature>
<sequence length="335" mass="37004">MRATEKEQDRNDKEGEVVPWQRGGSVCTTLQTPPPVRLRPGSATVERFPMPDLNGGPRESQSLRFQNVHLWKHGKGNVTDMGILLPPTLIKGARTLDEPEIPSFQQHKPTSFHLLRAGEQNSPGTQTSKLNTCNHNCLRGWISQEEIHHAMTPSLSLALYRMSLCMKDFPPGVDLSFPPLSKVKCGVPHDRLLCGDTMSRVSTRPRRQAVMFLNTQSCCQGMNHSRRKHTHTSILSQAMEGSVASHLSEVPVDKEAHALKSHPGTASNVLQHGNSLGTRGQDEAANLFHVLTLKAEQRDSSAPAFPGQLRGLTRVCVAELGVMLEVPWFRVEASD</sequence>
<dbReference type="Proteomes" id="UP001153269">
    <property type="component" value="Unassembled WGS sequence"/>
</dbReference>
<evidence type="ECO:0000313" key="3">
    <source>
        <dbReference type="Proteomes" id="UP001153269"/>
    </source>
</evidence>
<accession>A0A9N7Y862</accession>
<evidence type="ECO:0000256" key="1">
    <source>
        <dbReference type="SAM" id="MobiDB-lite"/>
    </source>
</evidence>
<proteinExistence type="predicted"/>
<gene>
    <name evidence="2" type="ORF">PLEPLA_LOCUS4014</name>
</gene>
<name>A0A9N7Y862_PLEPL</name>
<evidence type="ECO:0000313" key="2">
    <source>
        <dbReference type="EMBL" id="CAB1416223.1"/>
    </source>
</evidence>
<organism evidence="2 3">
    <name type="scientific">Pleuronectes platessa</name>
    <name type="common">European plaice</name>
    <dbReference type="NCBI Taxonomy" id="8262"/>
    <lineage>
        <taxon>Eukaryota</taxon>
        <taxon>Metazoa</taxon>
        <taxon>Chordata</taxon>
        <taxon>Craniata</taxon>
        <taxon>Vertebrata</taxon>
        <taxon>Euteleostomi</taxon>
        <taxon>Actinopterygii</taxon>
        <taxon>Neopterygii</taxon>
        <taxon>Teleostei</taxon>
        <taxon>Neoteleostei</taxon>
        <taxon>Acanthomorphata</taxon>
        <taxon>Carangaria</taxon>
        <taxon>Pleuronectiformes</taxon>
        <taxon>Pleuronectoidei</taxon>
        <taxon>Pleuronectidae</taxon>
        <taxon>Pleuronectes</taxon>
    </lineage>
</organism>
<reference evidence="2" key="1">
    <citation type="submission" date="2020-03" db="EMBL/GenBank/DDBJ databases">
        <authorList>
            <person name="Weist P."/>
        </authorList>
    </citation>
    <scope>NUCLEOTIDE SEQUENCE</scope>
</reference>
<dbReference type="AlphaFoldDB" id="A0A9N7Y862"/>
<dbReference type="EMBL" id="CADEAL010000197">
    <property type="protein sequence ID" value="CAB1416223.1"/>
    <property type="molecule type" value="Genomic_DNA"/>
</dbReference>
<comment type="caution">
    <text evidence="2">The sequence shown here is derived from an EMBL/GenBank/DDBJ whole genome shotgun (WGS) entry which is preliminary data.</text>
</comment>
<keyword evidence="3" id="KW-1185">Reference proteome</keyword>
<feature type="compositionally biased region" description="Basic and acidic residues" evidence="1">
    <location>
        <begin position="1"/>
        <end position="16"/>
    </location>
</feature>